<dbReference type="SUPFAM" id="SSF51215">
    <property type="entry name" value="Regulatory protein AraC"/>
    <property type="match status" value="1"/>
</dbReference>
<keyword evidence="3" id="KW-0804">Transcription</keyword>
<dbReference type="InterPro" id="IPR014710">
    <property type="entry name" value="RmlC-like_jellyroll"/>
</dbReference>
<reference evidence="5 6" key="1">
    <citation type="submission" date="2020-09" db="EMBL/GenBank/DDBJ databases">
        <title>Paenibacillus sp. strain PR3 16S rRNA gene Genome sequencing and assembly.</title>
        <authorList>
            <person name="Kim J."/>
        </authorList>
    </citation>
    <scope>NUCLEOTIDE SEQUENCE [LARGE SCALE GENOMIC DNA]</scope>
    <source>
        <strain evidence="5 6">PR3</strain>
    </source>
</reference>
<gene>
    <name evidence="5" type="ORF">H8B09_23730</name>
</gene>
<name>A0ABR8N4M8_9BACL</name>
<evidence type="ECO:0000256" key="1">
    <source>
        <dbReference type="ARBA" id="ARBA00023015"/>
    </source>
</evidence>
<dbReference type="Pfam" id="PF02311">
    <property type="entry name" value="AraC_binding"/>
    <property type="match status" value="1"/>
</dbReference>
<evidence type="ECO:0000256" key="3">
    <source>
        <dbReference type="ARBA" id="ARBA00023163"/>
    </source>
</evidence>
<dbReference type="PROSITE" id="PS00041">
    <property type="entry name" value="HTH_ARAC_FAMILY_1"/>
    <property type="match status" value="1"/>
</dbReference>
<comment type="caution">
    <text evidence="5">The sequence shown here is derived from an EMBL/GenBank/DDBJ whole genome shotgun (WGS) entry which is preliminary data.</text>
</comment>
<accession>A0ABR8N4M8</accession>
<dbReference type="InterPro" id="IPR003313">
    <property type="entry name" value="AraC-bd"/>
</dbReference>
<dbReference type="Gene3D" id="1.10.10.60">
    <property type="entry name" value="Homeodomain-like"/>
    <property type="match status" value="2"/>
</dbReference>
<dbReference type="SUPFAM" id="SSF46689">
    <property type="entry name" value="Homeodomain-like"/>
    <property type="match status" value="2"/>
</dbReference>
<evidence type="ECO:0000313" key="6">
    <source>
        <dbReference type="Proteomes" id="UP000609346"/>
    </source>
</evidence>
<dbReference type="InterPro" id="IPR018062">
    <property type="entry name" value="HTH_AraC-typ_CS"/>
</dbReference>
<sequence>MCALIVGEFDKLRPTVNFADTTIAAPDYTWGPRIIPDYHFIYILSGTAELRVGNQSFELRSGDLALYGGGIPMMLCNKSKDSPYIYYSIHFQWDSESAIPIHPSPRMLYCGEDEMNQDPVALSINMQDGDSITLPFKIRAPHLEDMISQVVSEYQQQSFGYEIVLRGRMSLLLAALLYYLREEREPESKRKIMPALQLLEQHLDRVWSVAELAQACGYQTAYFTELFKKAMGATPKSYMLEQRIRHAKRLLLAGESIDGIASKLGYGSSHYFHRSFKEETGMTPSEFRMNNR</sequence>
<keyword evidence="1" id="KW-0805">Transcription regulation</keyword>
<dbReference type="SMART" id="SM00342">
    <property type="entry name" value="HTH_ARAC"/>
    <property type="match status" value="1"/>
</dbReference>
<keyword evidence="6" id="KW-1185">Reference proteome</keyword>
<dbReference type="InterPro" id="IPR018060">
    <property type="entry name" value="HTH_AraC"/>
</dbReference>
<dbReference type="InterPro" id="IPR009057">
    <property type="entry name" value="Homeodomain-like_sf"/>
</dbReference>
<dbReference type="PANTHER" id="PTHR43280:SF11">
    <property type="entry name" value="RCS-SPECIFIC HTH-TYPE TRANSCRIPTIONAL ACTIVATOR RCLR"/>
    <property type="match status" value="1"/>
</dbReference>
<evidence type="ECO:0000313" key="5">
    <source>
        <dbReference type="EMBL" id="MBD3921794.1"/>
    </source>
</evidence>
<dbReference type="PANTHER" id="PTHR43280">
    <property type="entry name" value="ARAC-FAMILY TRANSCRIPTIONAL REGULATOR"/>
    <property type="match status" value="1"/>
</dbReference>
<evidence type="ECO:0000256" key="2">
    <source>
        <dbReference type="ARBA" id="ARBA00023125"/>
    </source>
</evidence>
<evidence type="ECO:0000259" key="4">
    <source>
        <dbReference type="PROSITE" id="PS01124"/>
    </source>
</evidence>
<feature type="domain" description="HTH araC/xylS-type" evidence="4">
    <location>
        <begin position="193"/>
        <end position="290"/>
    </location>
</feature>
<dbReference type="InterPro" id="IPR037923">
    <property type="entry name" value="HTH-like"/>
</dbReference>
<dbReference type="Proteomes" id="UP000609346">
    <property type="component" value="Unassembled WGS sequence"/>
</dbReference>
<dbReference type="InterPro" id="IPR020449">
    <property type="entry name" value="Tscrpt_reg_AraC-type_HTH"/>
</dbReference>
<dbReference type="Gene3D" id="2.60.120.10">
    <property type="entry name" value="Jelly Rolls"/>
    <property type="match status" value="1"/>
</dbReference>
<organism evidence="5 6">
    <name type="scientific">Paenibacillus terricola</name>
    <dbReference type="NCBI Taxonomy" id="2763503"/>
    <lineage>
        <taxon>Bacteria</taxon>
        <taxon>Bacillati</taxon>
        <taxon>Bacillota</taxon>
        <taxon>Bacilli</taxon>
        <taxon>Bacillales</taxon>
        <taxon>Paenibacillaceae</taxon>
        <taxon>Paenibacillus</taxon>
    </lineage>
</organism>
<dbReference type="PRINTS" id="PR00032">
    <property type="entry name" value="HTHARAC"/>
</dbReference>
<dbReference type="EMBL" id="JACXZA010000006">
    <property type="protein sequence ID" value="MBD3921794.1"/>
    <property type="molecule type" value="Genomic_DNA"/>
</dbReference>
<proteinExistence type="predicted"/>
<dbReference type="RefSeq" id="WP_191206071.1">
    <property type="nucleotide sequence ID" value="NZ_JACXZA010000006.1"/>
</dbReference>
<protein>
    <submittedName>
        <fullName evidence="5">AraC family transcriptional regulator</fullName>
    </submittedName>
</protein>
<dbReference type="PROSITE" id="PS01124">
    <property type="entry name" value="HTH_ARAC_FAMILY_2"/>
    <property type="match status" value="1"/>
</dbReference>
<keyword evidence="2" id="KW-0238">DNA-binding</keyword>
<dbReference type="Pfam" id="PF12833">
    <property type="entry name" value="HTH_18"/>
    <property type="match status" value="1"/>
</dbReference>